<accession>A0A9P8XUK0</accession>
<evidence type="ECO:0000313" key="1">
    <source>
        <dbReference type="EMBL" id="KAH7016199.1"/>
    </source>
</evidence>
<keyword evidence="2" id="KW-1185">Reference proteome</keyword>
<evidence type="ECO:0000313" key="2">
    <source>
        <dbReference type="Proteomes" id="UP000756346"/>
    </source>
</evidence>
<proteinExistence type="predicted"/>
<name>A0A9P8XUK0_9PEZI</name>
<comment type="caution">
    <text evidence="1">The sequence shown here is derived from an EMBL/GenBank/DDBJ whole genome shotgun (WGS) entry which is preliminary data.</text>
</comment>
<dbReference type="EMBL" id="JAGTJQ010000012">
    <property type="protein sequence ID" value="KAH7016199.1"/>
    <property type="molecule type" value="Genomic_DNA"/>
</dbReference>
<dbReference type="RefSeq" id="XP_046005823.1">
    <property type="nucleotide sequence ID" value="XM_046162861.1"/>
</dbReference>
<dbReference type="AlphaFoldDB" id="A0A9P8XUK0"/>
<gene>
    <name evidence="1" type="ORF">B0I36DRAFT_43685</name>
</gene>
<sequence length="151" mass="16662">MPPNTPTSCPRHCNVARRAETKGGDSSEQEGTWSRQHVEHCGRTHDNGTFTGLLIKLAHTGELIASLAMRRCSRTSTATISIRPGTLMARVDSPSHDTLVPENRDRTLHGERTTDPGIASVGVDEKHHSAGALYIKRAPDIKYEHYQAWLL</sequence>
<dbReference type="Proteomes" id="UP000756346">
    <property type="component" value="Unassembled WGS sequence"/>
</dbReference>
<protein>
    <submittedName>
        <fullName evidence="1">Uncharacterized protein</fullName>
    </submittedName>
</protein>
<dbReference type="GeneID" id="70192407"/>
<organism evidence="1 2">
    <name type="scientific">Microdochium trichocladiopsis</name>
    <dbReference type="NCBI Taxonomy" id="1682393"/>
    <lineage>
        <taxon>Eukaryota</taxon>
        <taxon>Fungi</taxon>
        <taxon>Dikarya</taxon>
        <taxon>Ascomycota</taxon>
        <taxon>Pezizomycotina</taxon>
        <taxon>Sordariomycetes</taxon>
        <taxon>Xylariomycetidae</taxon>
        <taxon>Xylariales</taxon>
        <taxon>Microdochiaceae</taxon>
        <taxon>Microdochium</taxon>
    </lineage>
</organism>
<reference evidence="1" key="1">
    <citation type="journal article" date="2021" name="Nat. Commun.">
        <title>Genetic determinants of endophytism in the Arabidopsis root mycobiome.</title>
        <authorList>
            <person name="Mesny F."/>
            <person name="Miyauchi S."/>
            <person name="Thiergart T."/>
            <person name="Pickel B."/>
            <person name="Atanasova L."/>
            <person name="Karlsson M."/>
            <person name="Huettel B."/>
            <person name="Barry K.W."/>
            <person name="Haridas S."/>
            <person name="Chen C."/>
            <person name="Bauer D."/>
            <person name="Andreopoulos W."/>
            <person name="Pangilinan J."/>
            <person name="LaButti K."/>
            <person name="Riley R."/>
            <person name="Lipzen A."/>
            <person name="Clum A."/>
            <person name="Drula E."/>
            <person name="Henrissat B."/>
            <person name="Kohler A."/>
            <person name="Grigoriev I.V."/>
            <person name="Martin F.M."/>
            <person name="Hacquard S."/>
        </authorList>
    </citation>
    <scope>NUCLEOTIDE SEQUENCE</scope>
    <source>
        <strain evidence="1">MPI-CAGE-CH-0230</strain>
    </source>
</reference>